<feature type="region of interest" description="Disordered" evidence="1">
    <location>
        <begin position="257"/>
        <end position="306"/>
    </location>
</feature>
<name>A0ABX8RZI9_NOCIO</name>
<accession>A0ABX8RZI9</accession>
<evidence type="ECO:0000313" key="2">
    <source>
        <dbReference type="EMBL" id="QXN94596.1"/>
    </source>
</evidence>
<feature type="compositionally biased region" description="Basic and acidic residues" evidence="1">
    <location>
        <begin position="288"/>
        <end position="306"/>
    </location>
</feature>
<organism evidence="2 3">
    <name type="scientific">Nocardia iowensis</name>
    <dbReference type="NCBI Taxonomy" id="204891"/>
    <lineage>
        <taxon>Bacteria</taxon>
        <taxon>Bacillati</taxon>
        <taxon>Actinomycetota</taxon>
        <taxon>Actinomycetes</taxon>
        <taxon>Mycobacteriales</taxon>
        <taxon>Nocardiaceae</taxon>
        <taxon>Nocardia</taxon>
    </lineage>
</organism>
<evidence type="ECO:0000313" key="3">
    <source>
        <dbReference type="Proteomes" id="UP000694257"/>
    </source>
</evidence>
<proteinExistence type="predicted"/>
<gene>
    <name evidence="2" type="ORF">KV110_17015</name>
</gene>
<dbReference type="RefSeq" id="WP_218477210.1">
    <property type="nucleotide sequence ID" value="NZ_BAABJN010000015.1"/>
</dbReference>
<protein>
    <submittedName>
        <fullName evidence="2">Uncharacterized protein</fullName>
    </submittedName>
</protein>
<dbReference type="Proteomes" id="UP000694257">
    <property type="component" value="Chromosome"/>
</dbReference>
<evidence type="ECO:0000256" key="1">
    <source>
        <dbReference type="SAM" id="MobiDB-lite"/>
    </source>
</evidence>
<sequence length="306" mass="33990">MTRPILASQDLPSWKLRLLEKIQNTAADHAKALRHAFPDYDPPDGAANIKVQTWRTHLMVLRSDLREIELHATGVGVPSAAIAAAREAGEWGQRWGDSMHSPPAMRHGEEPVRAHMVGGIAQDVWQLEHMAVIRVEHQIRNHDHRFPYDAAATSQFDRNMAALWQRAAAVAQVVELSRMEAQEIWGRDHHGWRHLSAVTVHTYDDAELYERWRTYTWRGLEHSARRDTDNLALSSGTDLSGLGPPRPAVLIDNATDALSTQSAGQRADSGVEAALANPPETTWTAEPSADRDAISRDPGHGASHEL</sequence>
<reference evidence="2 3" key="1">
    <citation type="submission" date="2021-07" db="EMBL/GenBank/DDBJ databases">
        <title>Whole Genome Sequence of Nocardia Iowensis.</title>
        <authorList>
            <person name="Lamm A."/>
            <person name="Collins-Fairclough A.M."/>
            <person name="Bunk B."/>
            <person name="Sproer C."/>
        </authorList>
    </citation>
    <scope>NUCLEOTIDE SEQUENCE [LARGE SCALE GENOMIC DNA]</scope>
    <source>
        <strain evidence="2 3">NRRL 5646</strain>
    </source>
</reference>
<keyword evidence="3" id="KW-1185">Reference proteome</keyword>
<dbReference type="EMBL" id="CP078145">
    <property type="protein sequence ID" value="QXN94596.1"/>
    <property type="molecule type" value="Genomic_DNA"/>
</dbReference>